<accession>A0A316HKD1</accession>
<feature type="compositionally biased region" description="Polar residues" evidence="1">
    <location>
        <begin position="9"/>
        <end position="20"/>
    </location>
</feature>
<gene>
    <name evidence="2" type="ORF">C8D88_12225</name>
</gene>
<evidence type="ECO:0000313" key="3">
    <source>
        <dbReference type="Proteomes" id="UP000246005"/>
    </source>
</evidence>
<evidence type="ECO:0000256" key="1">
    <source>
        <dbReference type="SAM" id="MobiDB-lite"/>
    </source>
</evidence>
<organism evidence="2 3">
    <name type="scientific">Lentzea atacamensis</name>
    <dbReference type="NCBI Taxonomy" id="531938"/>
    <lineage>
        <taxon>Bacteria</taxon>
        <taxon>Bacillati</taxon>
        <taxon>Actinomycetota</taxon>
        <taxon>Actinomycetes</taxon>
        <taxon>Pseudonocardiales</taxon>
        <taxon>Pseudonocardiaceae</taxon>
        <taxon>Lentzea</taxon>
    </lineage>
</organism>
<dbReference type="Proteomes" id="UP000246005">
    <property type="component" value="Unassembled WGS sequence"/>
</dbReference>
<name>A0A316HKD1_9PSEU</name>
<reference evidence="2 3" key="1">
    <citation type="submission" date="2018-05" db="EMBL/GenBank/DDBJ databases">
        <title>Genomic Encyclopedia of Type Strains, Phase IV (KMG-IV): sequencing the most valuable type-strain genomes for metagenomic binning, comparative biology and taxonomic classification.</title>
        <authorList>
            <person name="Goeker M."/>
        </authorList>
    </citation>
    <scope>NUCLEOTIDE SEQUENCE [LARGE SCALE GENOMIC DNA]</scope>
    <source>
        <strain evidence="2 3">DSM 45480</strain>
    </source>
</reference>
<proteinExistence type="predicted"/>
<protein>
    <submittedName>
        <fullName evidence="2">Uncharacterized protein</fullName>
    </submittedName>
</protein>
<feature type="region of interest" description="Disordered" evidence="1">
    <location>
        <begin position="1"/>
        <end position="59"/>
    </location>
</feature>
<dbReference type="AlphaFoldDB" id="A0A316HKD1"/>
<sequence>MPRGPPQPTCQNHSTTNRSQDCGKASSRLAFRRSTRADRAANNGSPTLTEAGSQRYQRIPPVTQAALGATCGMTERRRAVLEGTRIRRVRNPTAGRIEAAVLGMARENVVVLSEADDDHVQVWQRPGGLLQLEHRAGSPVEHFQTMTVSADKVHAAFTAWLRRDGGWAAPFTWRSVSELL</sequence>
<comment type="caution">
    <text evidence="2">The sequence shown here is derived from an EMBL/GenBank/DDBJ whole genome shotgun (WGS) entry which is preliminary data.</text>
</comment>
<dbReference type="EMBL" id="QGHB01000022">
    <property type="protein sequence ID" value="PWK80747.1"/>
    <property type="molecule type" value="Genomic_DNA"/>
</dbReference>
<feature type="compositionally biased region" description="Polar residues" evidence="1">
    <location>
        <begin position="42"/>
        <end position="56"/>
    </location>
</feature>
<evidence type="ECO:0000313" key="2">
    <source>
        <dbReference type="EMBL" id="PWK80747.1"/>
    </source>
</evidence>